<dbReference type="HAMAP" id="MF_00013">
    <property type="entry name" value="LipB"/>
    <property type="match status" value="1"/>
</dbReference>
<dbReference type="UniPathway" id="UPA00538">
    <property type="reaction ID" value="UER00592"/>
</dbReference>
<dbReference type="GO" id="GO:0009249">
    <property type="term" value="P:protein lipoylation"/>
    <property type="evidence" value="ECO:0007669"/>
    <property type="project" value="InterPro"/>
</dbReference>
<evidence type="ECO:0000256" key="4">
    <source>
        <dbReference type="ARBA" id="ARBA00022679"/>
    </source>
</evidence>
<dbReference type="Pfam" id="PF21948">
    <property type="entry name" value="LplA-B_cat"/>
    <property type="match status" value="1"/>
</dbReference>
<feature type="compositionally biased region" description="Polar residues" evidence="6">
    <location>
        <begin position="1"/>
        <end position="11"/>
    </location>
</feature>
<dbReference type="SUPFAM" id="SSF55681">
    <property type="entry name" value="Class II aaRS and biotin synthetases"/>
    <property type="match status" value="1"/>
</dbReference>
<feature type="region of interest" description="Disordered" evidence="6">
    <location>
        <begin position="127"/>
        <end position="154"/>
    </location>
</feature>
<reference evidence="8" key="1">
    <citation type="journal article" date="2021" name="Proc. Natl. Acad. Sci. U.S.A.">
        <title>Three genomes in the algal genus Volvox reveal the fate of a haploid sex-determining region after a transition to homothallism.</title>
        <authorList>
            <person name="Yamamoto K."/>
            <person name="Hamaji T."/>
            <person name="Kawai-Toyooka H."/>
            <person name="Matsuzaki R."/>
            <person name="Takahashi F."/>
            <person name="Nishimura Y."/>
            <person name="Kawachi M."/>
            <person name="Noguchi H."/>
            <person name="Minakuchi Y."/>
            <person name="Umen J.G."/>
            <person name="Toyoda A."/>
            <person name="Nozaki H."/>
        </authorList>
    </citation>
    <scope>NUCLEOTIDE SEQUENCE</scope>
    <source>
        <strain evidence="8">NIES-3780</strain>
    </source>
</reference>
<dbReference type="Gene3D" id="3.30.930.10">
    <property type="entry name" value="Bira Bifunctional Protein, Domain 2"/>
    <property type="match status" value="1"/>
</dbReference>
<evidence type="ECO:0000256" key="5">
    <source>
        <dbReference type="ARBA" id="ARBA00023315"/>
    </source>
</evidence>
<comment type="caution">
    <text evidence="8">The sequence shown here is derived from an EMBL/GenBank/DDBJ whole genome shotgun (WGS) entry which is preliminary data.</text>
</comment>
<evidence type="ECO:0000259" key="7">
    <source>
        <dbReference type="PROSITE" id="PS51733"/>
    </source>
</evidence>
<gene>
    <name evidence="8" type="ORF">Vafri_9383</name>
</gene>
<keyword evidence="4" id="KW-0808">Transferase</keyword>
<protein>
    <recommendedName>
        <fullName evidence="3">lipoyl(octanoyl) transferase</fullName>
        <ecNumber evidence="3">2.3.1.181</ecNumber>
    </recommendedName>
</protein>
<dbReference type="NCBIfam" id="NF010925">
    <property type="entry name" value="PRK14345.1"/>
    <property type="match status" value="1"/>
</dbReference>
<evidence type="ECO:0000256" key="6">
    <source>
        <dbReference type="SAM" id="MobiDB-lite"/>
    </source>
</evidence>
<dbReference type="PROSITE" id="PS51733">
    <property type="entry name" value="BPL_LPL_CATALYTIC"/>
    <property type="match status" value="1"/>
</dbReference>
<dbReference type="PROSITE" id="PS01313">
    <property type="entry name" value="LIPB"/>
    <property type="match status" value="1"/>
</dbReference>
<evidence type="ECO:0000313" key="8">
    <source>
        <dbReference type="EMBL" id="GIL53866.1"/>
    </source>
</evidence>
<dbReference type="AlphaFoldDB" id="A0A8J4EYX8"/>
<feature type="region of interest" description="Disordered" evidence="6">
    <location>
        <begin position="1"/>
        <end position="21"/>
    </location>
</feature>
<accession>A0A8J4EYX8</accession>
<feature type="region of interest" description="Disordered" evidence="6">
    <location>
        <begin position="384"/>
        <end position="407"/>
    </location>
</feature>
<name>A0A8J4EYX8_9CHLO</name>
<evidence type="ECO:0000256" key="2">
    <source>
        <dbReference type="ARBA" id="ARBA00007907"/>
    </source>
</evidence>
<dbReference type="PANTHER" id="PTHR10993">
    <property type="entry name" value="OCTANOYLTRANSFERASE"/>
    <property type="match status" value="1"/>
</dbReference>
<feature type="domain" description="BPL/LPL catalytic" evidence="7">
    <location>
        <begin position="218"/>
        <end position="404"/>
    </location>
</feature>
<dbReference type="GO" id="GO:0033819">
    <property type="term" value="F:lipoyl(octanoyl) transferase activity"/>
    <property type="evidence" value="ECO:0007669"/>
    <property type="project" value="UniProtKB-EC"/>
</dbReference>
<organism evidence="8 9">
    <name type="scientific">Volvox africanus</name>
    <dbReference type="NCBI Taxonomy" id="51714"/>
    <lineage>
        <taxon>Eukaryota</taxon>
        <taxon>Viridiplantae</taxon>
        <taxon>Chlorophyta</taxon>
        <taxon>core chlorophytes</taxon>
        <taxon>Chlorophyceae</taxon>
        <taxon>CS clade</taxon>
        <taxon>Chlamydomonadales</taxon>
        <taxon>Volvocaceae</taxon>
        <taxon>Volvox</taxon>
    </lineage>
</organism>
<evidence type="ECO:0000256" key="1">
    <source>
        <dbReference type="ARBA" id="ARBA00004821"/>
    </source>
</evidence>
<proteinExistence type="inferred from homology"/>
<dbReference type="PANTHER" id="PTHR10993:SF7">
    <property type="entry name" value="LIPOYLTRANSFERASE 2, MITOCHONDRIAL-RELATED"/>
    <property type="match status" value="1"/>
</dbReference>
<comment type="pathway">
    <text evidence="1">Protein modification; protein lipoylation via endogenous pathway; protein N(6)-(lipoyl)lysine from octanoyl-[acyl-carrier-protein]: step 1/2.</text>
</comment>
<keyword evidence="9" id="KW-1185">Reference proteome</keyword>
<comment type="similarity">
    <text evidence="2">Belongs to the LipB family.</text>
</comment>
<dbReference type="InterPro" id="IPR004143">
    <property type="entry name" value="BPL_LPL_catalytic"/>
</dbReference>
<dbReference type="EC" id="2.3.1.181" evidence="3"/>
<dbReference type="Proteomes" id="UP000747399">
    <property type="component" value="Unassembled WGS sequence"/>
</dbReference>
<sequence>MDRHVPTSSTVRHFPGRAQPGAASRRRCYGVVARPICWIPYSLTNVIGDTMGSINRCSYSTAAGCARRGDLIVIRTQHISRHLDPWVNRIGVRANLIACSASSFPRSPCLSAATCRKTWFRFPSSTESPEQTAVERTHGSVTAGRGRMAQRTGTTEAVQTAANVTLGLGAAAGAEGPDPRVVVVYDLSQEVVDYEQAWAWQRALLDRAAAVAADGGPRGCRNAVLLLQHPPVYTLGAGSTTDHLRFTPGTSTIPLHRTERGGEVTYHGPGQLVMYPILDLQALKPDLHWYLRQLEEVVIQALDAVSGIQGERIEGLTGVWVDGAKVAAIGVRAKKWVSYHGLALNVVTDLSPFNRIVPCGIANRPVTSVKRLLAERQRALDPFAPAEDEGAMEAAMESDSGGSEMMPLSQVSQDDIRRMLARTGMTPTVLENTASHSAEGGTAVPDLDDPFAPPSLPSGGLRQDAQVEDAEAAEAATMTPDDGDDDGEDGDGRDDGGTEGVGDHINIQSCWTESEHLLLREYGCALLVAFADVFDVKLYSGDPGDLKEL</sequence>
<dbReference type="CDD" id="cd16444">
    <property type="entry name" value="LipB"/>
    <property type="match status" value="1"/>
</dbReference>
<evidence type="ECO:0000256" key="3">
    <source>
        <dbReference type="ARBA" id="ARBA00012334"/>
    </source>
</evidence>
<keyword evidence="5" id="KW-0012">Acyltransferase</keyword>
<dbReference type="InterPro" id="IPR045864">
    <property type="entry name" value="aa-tRNA-synth_II/BPL/LPL"/>
</dbReference>
<evidence type="ECO:0000313" key="9">
    <source>
        <dbReference type="Proteomes" id="UP000747399"/>
    </source>
</evidence>
<feature type="region of interest" description="Disordered" evidence="6">
    <location>
        <begin position="437"/>
        <end position="504"/>
    </location>
</feature>
<dbReference type="NCBIfam" id="TIGR00214">
    <property type="entry name" value="lipB"/>
    <property type="match status" value="1"/>
</dbReference>
<feature type="compositionally biased region" description="Acidic residues" evidence="6">
    <location>
        <begin position="481"/>
        <end position="492"/>
    </location>
</feature>
<dbReference type="EMBL" id="BNCO01000016">
    <property type="protein sequence ID" value="GIL53866.1"/>
    <property type="molecule type" value="Genomic_DNA"/>
</dbReference>
<dbReference type="InterPro" id="IPR020605">
    <property type="entry name" value="Octanoyltransferase_CS"/>
</dbReference>
<dbReference type="InterPro" id="IPR000544">
    <property type="entry name" value="Octanoyltransferase"/>
</dbReference>